<dbReference type="Proteomes" id="UP000185746">
    <property type="component" value="Chromosome"/>
</dbReference>
<gene>
    <name evidence="2" type="ORF">BI350_03870</name>
</gene>
<evidence type="ECO:0000313" key="2">
    <source>
        <dbReference type="EMBL" id="AOV06806.1"/>
    </source>
</evidence>
<reference evidence="2 3" key="1">
    <citation type="submission" date="2016-09" db="EMBL/GenBank/DDBJ databases">
        <title>Complete genome sequence of the Lysinibacillus sphaericus LMG 22257, a specie of Bacillus with ureolytic activity that can effectively biodeposit calcium carbonate.</title>
        <authorList>
            <person name="Yan W."/>
        </authorList>
    </citation>
    <scope>NUCLEOTIDE SEQUENCE [LARGE SCALE GENOMIC DNA]</scope>
    <source>
        <strain evidence="2 3">LMG 22257</strain>
    </source>
</reference>
<dbReference type="InterPro" id="IPR027417">
    <property type="entry name" value="P-loop_NTPase"/>
</dbReference>
<evidence type="ECO:0000256" key="1">
    <source>
        <dbReference type="SAM" id="Coils"/>
    </source>
</evidence>
<feature type="coiled-coil region" evidence="1">
    <location>
        <begin position="220"/>
        <end position="342"/>
    </location>
</feature>
<protein>
    <recommendedName>
        <fullName evidence="4">Rad50/SbcC-type AAA domain-containing protein</fullName>
    </recommendedName>
</protein>
<dbReference type="SUPFAM" id="SSF52540">
    <property type="entry name" value="P-loop containing nucleoside triphosphate hydrolases"/>
    <property type="match status" value="2"/>
</dbReference>
<accession>A0A1D8JDL1</accession>
<feature type="coiled-coil region" evidence="1">
    <location>
        <begin position="385"/>
        <end position="460"/>
    </location>
</feature>
<dbReference type="AlphaFoldDB" id="A0A1D8JDL1"/>
<evidence type="ECO:0008006" key="4">
    <source>
        <dbReference type="Google" id="ProtNLM"/>
    </source>
</evidence>
<dbReference type="EMBL" id="CP017560">
    <property type="protein sequence ID" value="AOV06806.1"/>
    <property type="molecule type" value="Genomic_DNA"/>
</dbReference>
<name>A0A1D8JDL1_9BACL</name>
<keyword evidence="1" id="KW-0175">Coiled coil</keyword>
<evidence type="ECO:0000313" key="3">
    <source>
        <dbReference type="Proteomes" id="UP000185746"/>
    </source>
</evidence>
<feature type="coiled-coil region" evidence="1">
    <location>
        <begin position="600"/>
        <end position="634"/>
    </location>
</feature>
<organism evidence="2 3">
    <name type="scientific">Sporosarcina ureilytica</name>
    <dbReference type="NCBI Taxonomy" id="298596"/>
    <lineage>
        <taxon>Bacteria</taxon>
        <taxon>Bacillati</taxon>
        <taxon>Bacillota</taxon>
        <taxon>Bacilli</taxon>
        <taxon>Bacillales</taxon>
        <taxon>Caryophanaceae</taxon>
        <taxon>Sporosarcina</taxon>
    </lineage>
</organism>
<feature type="coiled-coil region" evidence="1">
    <location>
        <begin position="862"/>
        <end position="896"/>
    </location>
</feature>
<proteinExistence type="predicted"/>
<feature type="coiled-coil region" evidence="1">
    <location>
        <begin position="723"/>
        <end position="778"/>
    </location>
</feature>
<sequence>MIPERLRISGIRDYGPTEMNLGNADEHILITGPNGAGKSTISFCMGAVLRSSKVDIEGLKSQNLPEDETWRAAIHFLFKNEGASRIDAPPFIEFRLICEQLPKQPIKLQYEIHDGDEIEELALRQTYRSGDANKNNFTAYRRELQYKYKIHPDLYYLIWYQQEVNQFSVMAPEERFRIFSEMHGIDRIQKDWETSLEVVKDAREAFNDATIKQKGYEFELNVARDHKERFEDNKRRINDNGFQYALTTNELLRNAEKTRLEMERYIEERRIELDELTDKENMITSHLEEANERQVVLLQNQKSYNEELITAEHALTEKEAKLTEVNLEVDALKEELSELQEAYTKLPFPENETRHRWETAVEQVATLQGKEHAIRARVQRSEEEIEGNRQEQSKIQADIDQWENQSKDAIELLGRYTSSYQLKNRVSELEDSLQSDRALRAELRERLQICKEELTMLQRNQIESPRQQAAIRHLKRQGIQAYTLRHFVKLMDNISIEKESLYDAIKYSIFYDASTCQPFNDLYHVSLKKLIPTRSITSLPQYGLTMQEGLSSNEKNDAARVLWWIEQFFSKEAPFLQNGLLFDSRGSRGPEERDTYILSKKALEERQSILERKIEKFSKEFDLLTKKITKENERYRLWNADVHKVEEAEALLSKKVEQQYRLEQLDRLTEQLKLLQDSKREFEKEAQDVWKQAYEEGEEVKAREADLLIYEQFGQQADKIEHLQRLEQESIMNKQDISKLKRALNSIQDKLDDLHGQSRENQRDIESIEDKLNQIKRVEGQIIDQIHEKEDERIAVSNIGMGYKTELEELRLLIPDLVERAIAEEERTDSKFDLQHRQNQAKVEFQNALNEKNIDPNAVENYFTLEEEVTRKQDELQSAKNLLEENEERAVLNEQRLETAIAMQVQRINLLFGEYMGMFQFEGQIKYEKMMDKQGRPIFKLFIHVRKEGHRGKLVDVSLKARGGRVGKGVSGGEESLSSLLFALSLLQNLENQAGFIVLDEFDSALDDTRKTKVFELYEEKLARKLIILSPKAHENEYYEQFRKAFVVSHDPAQLKSVIRGLEMK</sequence>
<dbReference type="KEGG" id="surl:BI350_03870"/>
<dbReference type="Gene3D" id="3.40.50.300">
    <property type="entry name" value="P-loop containing nucleotide triphosphate hydrolases"/>
    <property type="match status" value="2"/>
</dbReference>
<dbReference type="RefSeq" id="WP_075526928.1">
    <property type="nucleotide sequence ID" value="NZ_CP017560.1"/>
</dbReference>
<dbReference type="CDD" id="cd00267">
    <property type="entry name" value="ABC_ATPase"/>
    <property type="match status" value="1"/>
</dbReference>
<keyword evidence="3" id="KW-1185">Reference proteome</keyword>